<dbReference type="EMBL" id="JADAQT010000108">
    <property type="protein sequence ID" value="MBE1878225.1"/>
    <property type="molecule type" value="Genomic_DNA"/>
</dbReference>
<evidence type="ECO:0000256" key="2">
    <source>
        <dbReference type="SAM" id="Phobius"/>
    </source>
</evidence>
<keyword evidence="6" id="KW-1185">Reference proteome</keyword>
<evidence type="ECO:0000259" key="4">
    <source>
        <dbReference type="Pfam" id="PF23494"/>
    </source>
</evidence>
<feature type="transmembrane region" description="Helical" evidence="2">
    <location>
        <begin position="63"/>
        <end position="84"/>
    </location>
</feature>
<evidence type="ECO:0000259" key="3">
    <source>
        <dbReference type="Pfam" id="PF23493"/>
    </source>
</evidence>
<feature type="region of interest" description="Disordered" evidence="1">
    <location>
        <begin position="223"/>
        <end position="243"/>
    </location>
</feature>
<dbReference type="RefSeq" id="WP_192864767.1">
    <property type="nucleotide sequence ID" value="NZ_JADAQT010000108.1"/>
</dbReference>
<name>A0ABR9N3J0_9MICO</name>
<comment type="caution">
    <text evidence="5">The sequence shown here is derived from an EMBL/GenBank/DDBJ whole genome shotgun (WGS) entry which is preliminary data.</text>
</comment>
<evidence type="ECO:0000313" key="5">
    <source>
        <dbReference type="EMBL" id="MBE1878225.1"/>
    </source>
</evidence>
<keyword evidence="2" id="KW-0472">Membrane</keyword>
<dbReference type="InterPro" id="IPR056411">
    <property type="entry name" value="CysS_C"/>
</dbReference>
<feature type="domain" description="YqeB PH" evidence="4">
    <location>
        <begin position="4"/>
        <end position="157"/>
    </location>
</feature>
<evidence type="ECO:0000256" key="1">
    <source>
        <dbReference type="SAM" id="MobiDB-lite"/>
    </source>
</evidence>
<keyword evidence="2" id="KW-1133">Transmembrane helix</keyword>
<dbReference type="Proteomes" id="UP000625527">
    <property type="component" value="Unassembled WGS sequence"/>
</dbReference>
<organism evidence="5 6">
    <name type="scientific">Myceligenerans pegani</name>
    <dbReference type="NCBI Taxonomy" id="2776917"/>
    <lineage>
        <taxon>Bacteria</taxon>
        <taxon>Bacillati</taxon>
        <taxon>Actinomycetota</taxon>
        <taxon>Actinomycetes</taxon>
        <taxon>Micrococcales</taxon>
        <taxon>Promicromonosporaceae</taxon>
        <taxon>Myceligenerans</taxon>
    </lineage>
</organism>
<protein>
    <submittedName>
        <fullName evidence="5">Uncharacterized protein</fullName>
    </submittedName>
</protein>
<evidence type="ECO:0000313" key="6">
    <source>
        <dbReference type="Proteomes" id="UP000625527"/>
    </source>
</evidence>
<proteinExistence type="predicted"/>
<feature type="transmembrane region" description="Helical" evidence="2">
    <location>
        <begin position="12"/>
        <end position="31"/>
    </location>
</feature>
<dbReference type="Pfam" id="PF23493">
    <property type="entry name" value="CysS_C"/>
    <property type="match status" value="1"/>
</dbReference>
<feature type="domain" description="Cysteinyl-tRNA ligase anticodon binding" evidence="3">
    <location>
        <begin position="174"/>
        <end position="222"/>
    </location>
</feature>
<dbReference type="InterPro" id="IPR057798">
    <property type="entry name" value="PH_YqeB"/>
</dbReference>
<sequence length="243" mass="26712">MTTTRIRQSPFVPILLIGGGTALGVLLGLFGPGLARGLTSLIERTPFPVHGLVERLGEIDQAWSLPVLGGAGLLGGIFLAVVALGEAPELEVARDHLEHRQEDRELWVERAETAVAFRDRNDLVLLASDGGLRARLDISDLPRTKIRGALTGDGWPLRDDDPYDADFQPWADGRPGFTPEEQALLRERREKRKDKAARRTADEALAAAGLVVRERDDRLQVRRVRGRRAASDVNPEGVRGTDR</sequence>
<gene>
    <name evidence="5" type="ORF">IHE71_21255</name>
</gene>
<reference evidence="5 6" key="1">
    <citation type="submission" date="2020-10" db="EMBL/GenBank/DDBJ databases">
        <title>Myceligenerans pegani sp. nov., an endophytic actinomycete isolated from Peganum harmala L. in Xinjiang, China.</title>
        <authorList>
            <person name="Xin L."/>
        </authorList>
    </citation>
    <scope>NUCLEOTIDE SEQUENCE [LARGE SCALE GENOMIC DNA]</scope>
    <source>
        <strain evidence="5 6">TRM65318</strain>
    </source>
</reference>
<keyword evidence="2" id="KW-0812">Transmembrane</keyword>
<dbReference type="Pfam" id="PF23494">
    <property type="entry name" value="bPH_10"/>
    <property type="match status" value="1"/>
</dbReference>
<accession>A0ABR9N3J0</accession>